<gene>
    <name evidence="9" type="ORF">A2024_09980</name>
</gene>
<keyword evidence="3" id="KW-0813">Transport</keyword>
<dbReference type="InterPro" id="IPR000522">
    <property type="entry name" value="ABC_transptr_permease_BtuC"/>
</dbReference>
<dbReference type="CDD" id="cd06550">
    <property type="entry name" value="TM_ABC_iron-siderophores_like"/>
    <property type="match status" value="1"/>
</dbReference>
<feature type="transmembrane region" description="Helical" evidence="8">
    <location>
        <begin position="179"/>
        <end position="199"/>
    </location>
</feature>
<dbReference type="GO" id="GO:0033214">
    <property type="term" value="P:siderophore-iron import into cell"/>
    <property type="evidence" value="ECO:0007669"/>
    <property type="project" value="TreeGrafter"/>
</dbReference>
<evidence type="ECO:0000256" key="2">
    <source>
        <dbReference type="ARBA" id="ARBA00007935"/>
    </source>
</evidence>
<keyword evidence="5 8" id="KW-0812">Transmembrane</keyword>
<dbReference type="Proteomes" id="UP000177230">
    <property type="component" value="Unassembled WGS sequence"/>
</dbReference>
<evidence type="ECO:0000256" key="7">
    <source>
        <dbReference type="ARBA" id="ARBA00023136"/>
    </source>
</evidence>
<dbReference type="SUPFAM" id="SSF81345">
    <property type="entry name" value="ABC transporter involved in vitamin B12 uptake, BtuC"/>
    <property type="match status" value="1"/>
</dbReference>
<comment type="subcellular location">
    <subcellularLocation>
        <location evidence="1">Cell membrane</location>
        <topology evidence="1">Multi-pass membrane protein</topology>
    </subcellularLocation>
</comment>
<evidence type="ECO:0000256" key="1">
    <source>
        <dbReference type="ARBA" id="ARBA00004651"/>
    </source>
</evidence>
<feature type="transmembrane region" description="Helical" evidence="8">
    <location>
        <begin position="135"/>
        <end position="158"/>
    </location>
</feature>
<dbReference type="AlphaFoldDB" id="A0A1F5RFD1"/>
<feature type="transmembrane region" description="Helical" evidence="8">
    <location>
        <begin position="45"/>
        <end position="67"/>
    </location>
</feature>
<evidence type="ECO:0000256" key="5">
    <source>
        <dbReference type="ARBA" id="ARBA00022692"/>
    </source>
</evidence>
<sequence length="321" mass="33861">MRNKHLTWLSPLILFLAVLAGLSFGPGGFGLLVSPEIASIRLPRVLLGALVGMGLAVSGAALQAVLGNALAEPYLLGVSGGAAFGTALALILGLSSGLAGAFTLQLFSFFFGVAAIFLVYRLARVHGRLPSETMILSGVVVNAFFSGLIMLLMSLAGRQLQDMIYILMGNLGILFTRDTVVLMAIASVLVVSGSVYLWIQSKNLNLLTLGEAQAQSMGVPVERLKKIVFFIMALMVAALVSLAGVIGFIGLMVPHLGRMLSGPNNKRLLPVSGLLGASLLILSDTLARSLGNFEIPVGVITALLGVPFFIFLLWRKKSQKI</sequence>
<accession>A0A1F5RFD1</accession>
<evidence type="ECO:0008006" key="11">
    <source>
        <dbReference type="Google" id="ProtNLM"/>
    </source>
</evidence>
<comment type="caution">
    <text evidence="9">The sequence shown here is derived from an EMBL/GenBank/DDBJ whole genome shotgun (WGS) entry which is preliminary data.</text>
</comment>
<dbReference type="InterPro" id="IPR037294">
    <property type="entry name" value="ABC_BtuC-like"/>
</dbReference>
<feature type="transmembrane region" description="Helical" evidence="8">
    <location>
        <begin position="227"/>
        <end position="256"/>
    </location>
</feature>
<dbReference type="Gene3D" id="1.10.3470.10">
    <property type="entry name" value="ABC transporter involved in vitamin B12 uptake, BtuC"/>
    <property type="match status" value="1"/>
</dbReference>
<keyword evidence="4" id="KW-1003">Cell membrane</keyword>
<dbReference type="PANTHER" id="PTHR30472">
    <property type="entry name" value="FERRIC ENTEROBACTIN TRANSPORT SYSTEM PERMEASE PROTEIN"/>
    <property type="match status" value="1"/>
</dbReference>
<dbReference type="EMBL" id="MFFM01000024">
    <property type="protein sequence ID" value="OGF13207.1"/>
    <property type="molecule type" value="Genomic_DNA"/>
</dbReference>
<proteinExistence type="inferred from homology"/>
<dbReference type="Pfam" id="PF01032">
    <property type="entry name" value="FecCD"/>
    <property type="match status" value="1"/>
</dbReference>
<name>A0A1F5RFD1_9BACT</name>
<organism evidence="9 10">
    <name type="scientific">Candidatus Edwardsbacteria bacterium GWF2_54_11</name>
    <dbReference type="NCBI Taxonomy" id="1817851"/>
    <lineage>
        <taxon>Bacteria</taxon>
        <taxon>Candidatus Edwardsiibacteriota</taxon>
    </lineage>
</organism>
<evidence type="ECO:0000256" key="3">
    <source>
        <dbReference type="ARBA" id="ARBA00022448"/>
    </source>
</evidence>
<evidence type="ECO:0000313" key="9">
    <source>
        <dbReference type="EMBL" id="OGF13207.1"/>
    </source>
</evidence>
<dbReference type="GO" id="GO:0022857">
    <property type="term" value="F:transmembrane transporter activity"/>
    <property type="evidence" value="ECO:0007669"/>
    <property type="project" value="InterPro"/>
</dbReference>
<feature type="transmembrane region" description="Helical" evidence="8">
    <location>
        <begin position="293"/>
        <end position="314"/>
    </location>
</feature>
<evidence type="ECO:0000256" key="6">
    <source>
        <dbReference type="ARBA" id="ARBA00022989"/>
    </source>
</evidence>
<feature type="transmembrane region" description="Helical" evidence="8">
    <location>
        <begin position="12"/>
        <end position="33"/>
    </location>
</feature>
<evidence type="ECO:0000256" key="4">
    <source>
        <dbReference type="ARBA" id="ARBA00022475"/>
    </source>
</evidence>
<keyword evidence="7 8" id="KW-0472">Membrane</keyword>
<dbReference type="PANTHER" id="PTHR30472:SF25">
    <property type="entry name" value="ABC TRANSPORTER PERMEASE PROTEIN MJ0876-RELATED"/>
    <property type="match status" value="1"/>
</dbReference>
<evidence type="ECO:0000313" key="10">
    <source>
        <dbReference type="Proteomes" id="UP000177230"/>
    </source>
</evidence>
<feature type="transmembrane region" description="Helical" evidence="8">
    <location>
        <begin position="106"/>
        <end position="123"/>
    </location>
</feature>
<keyword evidence="6 8" id="KW-1133">Transmembrane helix</keyword>
<reference evidence="9 10" key="1">
    <citation type="journal article" date="2016" name="Nat. Commun.">
        <title>Thousands of microbial genomes shed light on interconnected biogeochemical processes in an aquifer system.</title>
        <authorList>
            <person name="Anantharaman K."/>
            <person name="Brown C.T."/>
            <person name="Hug L.A."/>
            <person name="Sharon I."/>
            <person name="Castelle C.J."/>
            <person name="Probst A.J."/>
            <person name="Thomas B.C."/>
            <person name="Singh A."/>
            <person name="Wilkins M.J."/>
            <person name="Karaoz U."/>
            <person name="Brodie E.L."/>
            <person name="Williams K.H."/>
            <person name="Hubbard S.S."/>
            <person name="Banfield J.F."/>
        </authorList>
    </citation>
    <scope>NUCLEOTIDE SEQUENCE [LARGE SCALE GENOMIC DNA]</scope>
</reference>
<protein>
    <recommendedName>
        <fullName evidence="11">Iron ABC transporter permease</fullName>
    </recommendedName>
</protein>
<comment type="similarity">
    <text evidence="2">Belongs to the binding-protein-dependent transport system permease family. FecCD subfamily.</text>
</comment>
<feature type="transmembrane region" description="Helical" evidence="8">
    <location>
        <begin position="73"/>
        <end position="94"/>
    </location>
</feature>
<evidence type="ECO:0000256" key="8">
    <source>
        <dbReference type="SAM" id="Phobius"/>
    </source>
</evidence>
<dbReference type="GO" id="GO:0005886">
    <property type="term" value="C:plasma membrane"/>
    <property type="evidence" value="ECO:0007669"/>
    <property type="project" value="UniProtKB-SubCell"/>
</dbReference>